<keyword evidence="2" id="KW-0378">Hydrolase</keyword>
<dbReference type="InterPro" id="IPR026360">
    <property type="entry name" value="Xnuc_lig_assoc"/>
</dbReference>
<proteinExistence type="predicted"/>
<dbReference type="InterPro" id="IPR036866">
    <property type="entry name" value="RibonucZ/Hydroxyglut_hydro"/>
</dbReference>
<dbReference type="OrthoDB" id="9803916at2"/>
<keyword evidence="2" id="KW-0540">Nuclease</keyword>
<protein>
    <submittedName>
        <fullName evidence="2">Ligase-associated DNA damage response exonuclease</fullName>
        <ecNumber evidence="2">3.1.-.-</ecNumber>
    </submittedName>
</protein>
<feature type="compositionally biased region" description="Acidic residues" evidence="1">
    <location>
        <begin position="324"/>
        <end position="342"/>
    </location>
</feature>
<accession>A0A3M9XL94</accession>
<name>A0A3M9XL94_9HYPH</name>
<sequence>MTKDLIVLAAEGLYCPPGKFHIDPWRPAALAVITHGHSDHARWGSGAYLCHEDCAPILRRRLGDVRIETLRYGESRDIGEVRLSLHPAGHVIGSAQVRIERRGEIWVASGDYKLEADGVSAPFEPVRCDVFITESTFGLPIYRWRPQAEVMADINSWWAENARAGRASVMQAYGLGKAQRLLKHLDTKIGPIVCHGAIEPLNQIHRDLGIALPPTLNAGELDKAALSRCFALAPPHAVQSGWIRRFGDHSDAFASGWMRLRGNRRRRGVDQGFALSDHADWPGLLQAIAATGAERILVTHGSGEALSRYLRERGYDARPMATEYGDEEGEAEPNVDADTDGA</sequence>
<dbReference type="Gene3D" id="3.60.15.10">
    <property type="entry name" value="Ribonuclease Z/Hydroxyacylglutathione hydrolase-like"/>
    <property type="match status" value="1"/>
</dbReference>
<dbReference type="InterPro" id="IPR050698">
    <property type="entry name" value="MBL"/>
</dbReference>
<gene>
    <name evidence="2" type="ORF">D1O30_04645</name>
</gene>
<dbReference type="EC" id="3.1.-.-" evidence="2"/>
<keyword evidence="2" id="KW-0269">Exonuclease</keyword>
<keyword evidence="3" id="KW-1185">Reference proteome</keyword>
<feature type="region of interest" description="Disordered" evidence="1">
    <location>
        <begin position="319"/>
        <end position="342"/>
    </location>
</feature>
<evidence type="ECO:0000313" key="3">
    <source>
        <dbReference type="Proteomes" id="UP000268623"/>
    </source>
</evidence>
<dbReference type="PANTHER" id="PTHR11203:SF49">
    <property type="entry name" value="BLL1145 PROTEIN"/>
    <property type="match status" value="1"/>
</dbReference>
<dbReference type="PANTHER" id="PTHR11203">
    <property type="entry name" value="CLEAVAGE AND POLYADENYLATION SPECIFICITY FACTOR FAMILY MEMBER"/>
    <property type="match status" value="1"/>
</dbReference>
<dbReference type="GO" id="GO:0004527">
    <property type="term" value="F:exonuclease activity"/>
    <property type="evidence" value="ECO:0007669"/>
    <property type="project" value="UniProtKB-KW"/>
</dbReference>
<keyword evidence="2" id="KW-0436">Ligase</keyword>
<dbReference type="GO" id="GO:0004521">
    <property type="term" value="F:RNA endonuclease activity"/>
    <property type="evidence" value="ECO:0007669"/>
    <property type="project" value="TreeGrafter"/>
</dbReference>
<evidence type="ECO:0000256" key="1">
    <source>
        <dbReference type="SAM" id="MobiDB-lite"/>
    </source>
</evidence>
<evidence type="ECO:0000313" key="2">
    <source>
        <dbReference type="EMBL" id="RNJ49003.1"/>
    </source>
</evidence>
<dbReference type="Proteomes" id="UP000268623">
    <property type="component" value="Unassembled WGS sequence"/>
</dbReference>
<dbReference type="NCBIfam" id="TIGR04122">
    <property type="entry name" value="Xnuc_lig_assoc"/>
    <property type="match status" value="1"/>
</dbReference>
<dbReference type="GO" id="GO:0016874">
    <property type="term" value="F:ligase activity"/>
    <property type="evidence" value="ECO:0007669"/>
    <property type="project" value="UniProtKB-KW"/>
</dbReference>
<reference evidence="2 3" key="1">
    <citation type="submission" date="2018-08" db="EMBL/GenBank/DDBJ databases">
        <title>Genome sequence of Methylocystis hirsuta CSC1, a methanotroph able to accumulate PHAs.</title>
        <authorList>
            <person name="Bordel S."/>
            <person name="Rodriguez E."/>
            <person name="Gancedo J."/>
            <person name="Munoz R."/>
        </authorList>
    </citation>
    <scope>NUCLEOTIDE SEQUENCE [LARGE SCALE GENOMIC DNA]</scope>
    <source>
        <strain evidence="2 3">CSC1</strain>
    </source>
</reference>
<comment type="caution">
    <text evidence="2">The sequence shown here is derived from an EMBL/GenBank/DDBJ whole genome shotgun (WGS) entry which is preliminary data.</text>
</comment>
<dbReference type="SUPFAM" id="SSF56281">
    <property type="entry name" value="Metallo-hydrolase/oxidoreductase"/>
    <property type="match status" value="1"/>
</dbReference>
<dbReference type="RefSeq" id="WP_123174991.1">
    <property type="nucleotide sequence ID" value="NZ_QWDD01000001.1"/>
</dbReference>
<organism evidence="2 3">
    <name type="scientific">Methylocystis hirsuta</name>
    <dbReference type="NCBI Taxonomy" id="369798"/>
    <lineage>
        <taxon>Bacteria</taxon>
        <taxon>Pseudomonadati</taxon>
        <taxon>Pseudomonadota</taxon>
        <taxon>Alphaproteobacteria</taxon>
        <taxon>Hyphomicrobiales</taxon>
        <taxon>Methylocystaceae</taxon>
        <taxon>Methylocystis</taxon>
    </lineage>
</organism>
<dbReference type="EMBL" id="QWDD01000001">
    <property type="protein sequence ID" value="RNJ49003.1"/>
    <property type="molecule type" value="Genomic_DNA"/>
</dbReference>
<dbReference type="AlphaFoldDB" id="A0A3M9XL94"/>